<gene>
    <name evidence="2" type="ORF">LR3_09220</name>
</gene>
<dbReference type="Pfam" id="PF21948">
    <property type="entry name" value="LplA-B_cat"/>
    <property type="match status" value="1"/>
</dbReference>
<organism evidence="2 3">
    <name type="scientific">Limosilactobacillus reuteri</name>
    <name type="common">Lactobacillus reuteri</name>
    <dbReference type="NCBI Taxonomy" id="1598"/>
    <lineage>
        <taxon>Bacteria</taxon>
        <taxon>Bacillati</taxon>
        <taxon>Bacillota</taxon>
        <taxon>Bacilli</taxon>
        <taxon>Lactobacillales</taxon>
        <taxon>Lactobacillaceae</taxon>
        <taxon>Limosilactobacillus</taxon>
    </lineage>
</organism>
<dbReference type="PANTHER" id="PTHR43679">
    <property type="entry name" value="OCTANOYLTRANSFERASE LIPM-RELATED"/>
    <property type="match status" value="1"/>
</dbReference>
<evidence type="ECO:0000259" key="1">
    <source>
        <dbReference type="PROSITE" id="PS51733"/>
    </source>
</evidence>
<dbReference type="AlphaFoldDB" id="A0A073JR29"/>
<evidence type="ECO:0000313" key="3">
    <source>
        <dbReference type="Proteomes" id="UP000027731"/>
    </source>
</evidence>
<sequence>MPNFKNQCFQQFIQPLSPVDNLSSFIYTNALLRSASELKFPLLHFWTLEDTVILGLKDQRLPHLSTALASLTHRGFHYFMRNSGGLAVVSDDGILNLSIFYPWHLEDHELTIDEAYQRMVDLIQAAFPSLEIATGEITHSYCPGSFDISVNGQKIGGISQRRNKAGVTVMLYLSVCGNQQDRGKLIRDFYDTGLQQNQNKWHFPDVWPGAMTTVSKVLNSQLSVQDAIQRIQSVVQITAPDSLNNLMWSPNFISTLNKELISMERLQERLEKED</sequence>
<dbReference type="SUPFAM" id="SSF55681">
    <property type="entry name" value="Class II aaRS and biotin synthetases"/>
    <property type="match status" value="1"/>
</dbReference>
<dbReference type="GO" id="GO:0016874">
    <property type="term" value="F:ligase activity"/>
    <property type="evidence" value="ECO:0007669"/>
    <property type="project" value="UniProtKB-KW"/>
</dbReference>
<evidence type="ECO:0000313" key="2">
    <source>
        <dbReference type="EMBL" id="KEK16239.1"/>
    </source>
</evidence>
<keyword evidence="2" id="KW-0436">Ligase</keyword>
<proteinExistence type="predicted"/>
<dbReference type="EMBL" id="JOSX01000009">
    <property type="protein sequence ID" value="KEK16239.1"/>
    <property type="molecule type" value="Genomic_DNA"/>
</dbReference>
<dbReference type="InterPro" id="IPR004143">
    <property type="entry name" value="BPL_LPL_catalytic"/>
</dbReference>
<dbReference type="InterPro" id="IPR045864">
    <property type="entry name" value="aa-tRNA-synth_II/BPL/LPL"/>
</dbReference>
<dbReference type="PANTHER" id="PTHR43679:SF2">
    <property type="entry name" value="OCTANOYL-[GCVH]:PROTEIN N-OCTANOYLTRANSFERASE"/>
    <property type="match status" value="1"/>
</dbReference>
<reference evidence="2 3" key="1">
    <citation type="submission" date="2014-06" db="EMBL/GenBank/DDBJ databases">
        <title>Genetic determinant of reutericyclin biosynthesis of Lactobacillus reuteri.</title>
        <authorList>
            <person name="Lin X."/>
            <person name="Duar R."/>
            <person name="Walter J."/>
            <person name="Gaenzle M."/>
        </authorList>
    </citation>
    <scope>NUCLEOTIDE SEQUENCE [LARGE SCALE GENOMIC DNA]</scope>
    <source>
        <strain evidence="2 3">LTH2584</strain>
    </source>
</reference>
<name>A0A073JR29_LIMRT</name>
<dbReference type="GO" id="GO:0016740">
    <property type="term" value="F:transferase activity"/>
    <property type="evidence" value="ECO:0007669"/>
    <property type="project" value="UniProtKB-ARBA"/>
</dbReference>
<dbReference type="PROSITE" id="PS51733">
    <property type="entry name" value="BPL_LPL_CATALYTIC"/>
    <property type="match status" value="1"/>
</dbReference>
<dbReference type="GO" id="GO:0009249">
    <property type="term" value="P:protein lipoylation"/>
    <property type="evidence" value="ECO:0007669"/>
    <property type="project" value="UniProtKB-ARBA"/>
</dbReference>
<dbReference type="GO" id="GO:0140096">
    <property type="term" value="F:catalytic activity, acting on a protein"/>
    <property type="evidence" value="ECO:0007669"/>
    <property type="project" value="UniProtKB-ARBA"/>
</dbReference>
<dbReference type="InterPro" id="IPR050664">
    <property type="entry name" value="Octanoyltrans_LipM/LipL"/>
</dbReference>
<accession>A0A073JR29</accession>
<feature type="domain" description="BPL/LPL catalytic" evidence="1">
    <location>
        <begin position="37"/>
        <end position="222"/>
    </location>
</feature>
<protein>
    <submittedName>
        <fullName evidence="2">Ligase</fullName>
    </submittedName>
</protein>
<dbReference type="Proteomes" id="UP000027731">
    <property type="component" value="Unassembled WGS sequence"/>
</dbReference>
<dbReference type="PATRIC" id="fig|1598.90.peg.388"/>
<comment type="caution">
    <text evidence="2">The sequence shown here is derived from an EMBL/GenBank/DDBJ whole genome shotgun (WGS) entry which is preliminary data.</text>
</comment>
<dbReference type="Gene3D" id="3.30.930.10">
    <property type="entry name" value="Bira Bifunctional Protein, Domain 2"/>
    <property type="match status" value="1"/>
</dbReference>